<reference evidence="2" key="1">
    <citation type="journal article" date="2019" name="Int. J. Syst. Evol. Microbiol.">
        <title>The Global Catalogue of Microorganisms (GCM) 10K type strain sequencing project: providing services to taxonomists for standard genome sequencing and annotation.</title>
        <authorList>
            <consortium name="The Broad Institute Genomics Platform"/>
            <consortium name="The Broad Institute Genome Sequencing Center for Infectious Disease"/>
            <person name="Wu L."/>
            <person name="Ma J."/>
        </authorList>
    </citation>
    <scope>NUCLEOTIDE SEQUENCE [LARGE SCALE GENOMIC DNA]</scope>
    <source>
        <strain evidence="2">JCM 13813</strain>
    </source>
</reference>
<accession>A0ABP5IBK4</accession>
<dbReference type="RefSeq" id="WP_231250024.1">
    <property type="nucleotide sequence ID" value="NZ_BAAAMQ010000005.1"/>
</dbReference>
<sequence>MDMDALGNLLSGLIGAVVGALVGARAVGVVAARQITANEGLQRRDELRALIADFWGACDALWVAQQDLGWTILELQIHREAGNGQGNQDQWDRRGDAFRDIAAALKDCRRSMALIRLLHPELTPSAHELMVASRDFHPRQNDPNPGAAFEDARATALRSFEEAAKTHLASKL</sequence>
<proteinExistence type="predicted"/>
<organism evidence="1 2">
    <name type="scientific">Nocardioides furvisabuli</name>
    <dbReference type="NCBI Taxonomy" id="375542"/>
    <lineage>
        <taxon>Bacteria</taxon>
        <taxon>Bacillati</taxon>
        <taxon>Actinomycetota</taxon>
        <taxon>Actinomycetes</taxon>
        <taxon>Propionibacteriales</taxon>
        <taxon>Nocardioidaceae</taxon>
        <taxon>Nocardioides</taxon>
    </lineage>
</organism>
<evidence type="ECO:0000313" key="1">
    <source>
        <dbReference type="EMBL" id="GAA2097619.1"/>
    </source>
</evidence>
<comment type="caution">
    <text evidence="1">The sequence shown here is derived from an EMBL/GenBank/DDBJ whole genome shotgun (WGS) entry which is preliminary data.</text>
</comment>
<protein>
    <submittedName>
        <fullName evidence="1">Uncharacterized protein</fullName>
    </submittedName>
</protein>
<dbReference type="EMBL" id="BAAAMQ010000005">
    <property type="protein sequence ID" value="GAA2097619.1"/>
    <property type="molecule type" value="Genomic_DNA"/>
</dbReference>
<evidence type="ECO:0000313" key="2">
    <source>
        <dbReference type="Proteomes" id="UP001501161"/>
    </source>
</evidence>
<name>A0ABP5IBK4_9ACTN</name>
<gene>
    <name evidence="1" type="ORF">GCM10009726_06240</name>
</gene>
<keyword evidence="2" id="KW-1185">Reference proteome</keyword>
<dbReference type="Proteomes" id="UP001501161">
    <property type="component" value="Unassembled WGS sequence"/>
</dbReference>